<dbReference type="InterPro" id="IPR011991">
    <property type="entry name" value="ArsR-like_HTH"/>
</dbReference>
<dbReference type="Proteomes" id="UP001165341">
    <property type="component" value="Unassembled WGS sequence"/>
</dbReference>
<dbReference type="InterPro" id="IPR001845">
    <property type="entry name" value="HTH_ArsR_DNA-bd_dom"/>
</dbReference>
<dbReference type="EMBL" id="JALGAR010000003">
    <property type="protein sequence ID" value="MCI4658456.1"/>
    <property type="molecule type" value="Genomic_DNA"/>
</dbReference>
<dbReference type="InterPro" id="IPR036390">
    <property type="entry name" value="WH_DNA-bd_sf"/>
</dbReference>
<keyword evidence="3" id="KW-0804">Transcription</keyword>
<dbReference type="CDD" id="cd00090">
    <property type="entry name" value="HTH_ARSR"/>
    <property type="match status" value="1"/>
</dbReference>
<dbReference type="GO" id="GO:0003677">
    <property type="term" value="F:DNA binding"/>
    <property type="evidence" value="ECO:0007669"/>
    <property type="project" value="UniProtKB-KW"/>
</dbReference>
<dbReference type="PANTHER" id="PTHR43132">
    <property type="entry name" value="ARSENICAL RESISTANCE OPERON REPRESSOR ARSR-RELATED"/>
    <property type="match status" value="1"/>
</dbReference>
<dbReference type="GO" id="GO:0003700">
    <property type="term" value="F:DNA-binding transcription factor activity"/>
    <property type="evidence" value="ECO:0007669"/>
    <property type="project" value="InterPro"/>
</dbReference>
<dbReference type="PANTHER" id="PTHR43132:SF6">
    <property type="entry name" value="HTH-TYPE TRANSCRIPTIONAL REPRESSOR CZRA"/>
    <property type="match status" value="1"/>
</dbReference>
<evidence type="ECO:0000256" key="2">
    <source>
        <dbReference type="ARBA" id="ARBA00023125"/>
    </source>
</evidence>
<keyword evidence="2" id="KW-0238">DNA-binding</keyword>
<protein>
    <submittedName>
        <fullName evidence="5">Metalloregulator ArsR/SmtB family transcription factor</fullName>
    </submittedName>
</protein>
<gene>
    <name evidence="5" type="ORF">MQH31_11625</name>
</gene>
<proteinExistence type="predicted"/>
<dbReference type="RefSeq" id="WP_243012195.1">
    <property type="nucleotide sequence ID" value="NZ_JALGAR010000003.1"/>
</dbReference>
<dbReference type="SMART" id="SM00418">
    <property type="entry name" value="HTH_ARSR"/>
    <property type="match status" value="1"/>
</dbReference>
<name>A0AA41QYV6_9MICO</name>
<dbReference type="PROSITE" id="PS50987">
    <property type="entry name" value="HTH_ARSR_2"/>
    <property type="match status" value="1"/>
</dbReference>
<dbReference type="NCBIfam" id="NF033788">
    <property type="entry name" value="HTH_metalloreg"/>
    <property type="match status" value="1"/>
</dbReference>
<evidence type="ECO:0000256" key="1">
    <source>
        <dbReference type="ARBA" id="ARBA00023015"/>
    </source>
</evidence>
<dbReference type="InterPro" id="IPR036388">
    <property type="entry name" value="WH-like_DNA-bd_sf"/>
</dbReference>
<feature type="domain" description="HTH arsR-type" evidence="4">
    <location>
        <begin position="17"/>
        <end position="111"/>
    </location>
</feature>
<dbReference type="SUPFAM" id="SSF46785">
    <property type="entry name" value="Winged helix' DNA-binding domain"/>
    <property type="match status" value="1"/>
</dbReference>
<dbReference type="Gene3D" id="1.10.10.10">
    <property type="entry name" value="Winged helix-like DNA-binding domain superfamily/Winged helix DNA-binding domain"/>
    <property type="match status" value="1"/>
</dbReference>
<evidence type="ECO:0000259" key="4">
    <source>
        <dbReference type="PROSITE" id="PS50987"/>
    </source>
</evidence>
<organism evidence="5 6">
    <name type="scientific">Cryobacterium zhongshanensis</name>
    <dbReference type="NCBI Taxonomy" id="2928153"/>
    <lineage>
        <taxon>Bacteria</taxon>
        <taxon>Bacillati</taxon>
        <taxon>Actinomycetota</taxon>
        <taxon>Actinomycetes</taxon>
        <taxon>Micrococcales</taxon>
        <taxon>Microbacteriaceae</taxon>
        <taxon>Cryobacterium</taxon>
    </lineage>
</organism>
<evidence type="ECO:0000313" key="6">
    <source>
        <dbReference type="Proteomes" id="UP001165341"/>
    </source>
</evidence>
<keyword evidence="1" id="KW-0805">Transcription regulation</keyword>
<dbReference type="AlphaFoldDB" id="A0AA41QYV6"/>
<accession>A0AA41QYV6</accession>
<dbReference type="InterPro" id="IPR051011">
    <property type="entry name" value="Metal_resp_trans_reg"/>
</dbReference>
<reference evidence="5" key="1">
    <citation type="submission" date="2022-03" db="EMBL/GenBank/DDBJ databases">
        <title>Cryobacterium sp. nov. strain ZS14-85, isolated from Antarctic soil.</title>
        <authorList>
            <person name="Li J."/>
            <person name="Niu G."/>
        </authorList>
    </citation>
    <scope>NUCLEOTIDE SEQUENCE</scope>
    <source>
        <strain evidence="5">ZS14-85</strain>
    </source>
</reference>
<sequence>MRTIDAEHVALVRASMPSVEDVADLSDVFGLLGEPNRVRILISLLNGPMCVRDLAAAINLSESAVSHALRLLRAHRVVEVHRTGRVAHYTIADSHVRDLLELGLEHVGHTILIHATTAETDRDCDPGTIPCDQLQV</sequence>
<dbReference type="PRINTS" id="PR00778">
    <property type="entry name" value="HTHARSR"/>
</dbReference>
<dbReference type="Pfam" id="PF01022">
    <property type="entry name" value="HTH_5"/>
    <property type="match status" value="1"/>
</dbReference>
<evidence type="ECO:0000256" key="3">
    <source>
        <dbReference type="ARBA" id="ARBA00023163"/>
    </source>
</evidence>
<evidence type="ECO:0000313" key="5">
    <source>
        <dbReference type="EMBL" id="MCI4658456.1"/>
    </source>
</evidence>
<keyword evidence="6" id="KW-1185">Reference proteome</keyword>
<comment type="caution">
    <text evidence="5">The sequence shown here is derived from an EMBL/GenBank/DDBJ whole genome shotgun (WGS) entry which is preliminary data.</text>
</comment>